<dbReference type="InterPro" id="IPR005303">
    <property type="entry name" value="MOCOS_middle"/>
</dbReference>
<evidence type="ECO:0000259" key="1">
    <source>
        <dbReference type="PROSITE" id="PS51340"/>
    </source>
</evidence>
<accession>A0ABX5JBU0</accession>
<name>A0ABX5JBU0_9RHOB</name>
<dbReference type="InterPro" id="IPR005302">
    <property type="entry name" value="MoCF_Sase_C"/>
</dbReference>
<organism evidence="2 3">
    <name type="scientific">Cereibacter johrii</name>
    <dbReference type="NCBI Taxonomy" id="445629"/>
    <lineage>
        <taxon>Bacteria</taxon>
        <taxon>Pseudomonadati</taxon>
        <taxon>Pseudomonadota</taxon>
        <taxon>Alphaproteobacteria</taxon>
        <taxon>Rhodobacterales</taxon>
        <taxon>Paracoccaceae</taxon>
        <taxon>Cereibacter</taxon>
    </lineage>
</organism>
<comment type="caution">
    <text evidence="2">The sequence shown here is derived from an EMBL/GenBank/DDBJ whole genome shotgun (WGS) entry which is preliminary data.</text>
</comment>
<keyword evidence="3" id="KW-1185">Reference proteome</keyword>
<feature type="domain" description="MOSC" evidence="1">
    <location>
        <begin position="102"/>
        <end position="247"/>
    </location>
</feature>
<protein>
    <recommendedName>
        <fullName evidence="1">MOSC domain-containing protein</fullName>
    </recommendedName>
</protein>
<dbReference type="Gene3D" id="2.40.33.20">
    <property type="entry name" value="PK beta-barrel domain-like"/>
    <property type="match status" value="1"/>
</dbReference>
<dbReference type="InterPro" id="IPR011037">
    <property type="entry name" value="Pyrv_Knase-like_insert_dom_sf"/>
</dbReference>
<evidence type="ECO:0000313" key="2">
    <source>
        <dbReference type="EMBL" id="PTM79542.1"/>
    </source>
</evidence>
<dbReference type="Proteomes" id="UP000240800">
    <property type="component" value="Unassembled WGS sequence"/>
</dbReference>
<dbReference type="Pfam" id="PF03473">
    <property type="entry name" value="MOSC"/>
    <property type="match status" value="1"/>
</dbReference>
<dbReference type="Pfam" id="PF03476">
    <property type="entry name" value="MOSC_N"/>
    <property type="match status" value="1"/>
</dbReference>
<sequence>MTARLRHICRHPIKAHGREELASVLLSPGACLPWDRHWAVAHEGARLDGGWAPCQNFTRGAKAPGLMAITAALDEATACVRLSHPDLPPLAFRPDDPAEAARFLDWVAPLMPEGRARPARIVSAGRGMTDSAFPSVAILSLSSLTDLSERMGRPLSIHRWRGNLWIEGWEPWAEFDLIGREIRVGPTLLRVEERITRCRATMADPETGVVDADTLGALETHYGHRDFGIYATVLEGGPLTIGDEVRP</sequence>
<evidence type="ECO:0000313" key="3">
    <source>
        <dbReference type="Proteomes" id="UP000240800"/>
    </source>
</evidence>
<dbReference type="EMBL" id="PZZW01000003">
    <property type="protein sequence ID" value="PTM79542.1"/>
    <property type="molecule type" value="Genomic_DNA"/>
</dbReference>
<reference evidence="2 3" key="1">
    <citation type="submission" date="2018-04" db="EMBL/GenBank/DDBJ databases">
        <title>Genomic Encyclopedia of Type Strains, Phase III (KMG-III): the genomes of soil and plant-associated and newly described type strains.</title>
        <authorList>
            <person name="Whitman W."/>
        </authorList>
    </citation>
    <scope>NUCLEOTIDE SEQUENCE [LARGE SCALE GENOMIC DNA]</scope>
    <source>
        <strain evidence="2 3">JA192</strain>
    </source>
</reference>
<dbReference type="PROSITE" id="PS51340">
    <property type="entry name" value="MOSC"/>
    <property type="match status" value="1"/>
</dbReference>
<proteinExistence type="predicted"/>
<gene>
    <name evidence="2" type="ORF">C8J29_103647</name>
</gene>
<dbReference type="SUPFAM" id="SSF50800">
    <property type="entry name" value="PK beta-barrel domain-like"/>
    <property type="match status" value="1"/>
</dbReference>
<dbReference type="RefSeq" id="WP_069333266.1">
    <property type="nucleotide sequence ID" value="NZ_MABH01000225.1"/>
</dbReference>